<gene>
    <name evidence="3" type="ORF">GOEFS_081_00440</name>
</gene>
<dbReference type="Pfam" id="PF21531">
    <property type="entry name" value="Rv2175c_wHTH"/>
    <property type="match status" value="1"/>
</dbReference>
<dbReference type="eggNOG" id="ENOG5032W34">
    <property type="taxonomic scope" value="Bacteria"/>
</dbReference>
<dbReference type="GO" id="GO:0003677">
    <property type="term" value="F:DNA binding"/>
    <property type="evidence" value="ECO:0007669"/>
    <property type="project" value="InterPro"/>
</dbReference>
<keyword evidence="4" id="KW-1185">Reference proteome</keyword>
<name>H0R2Q3_9ACTN</name>
<reference evidence="3 4" key="1">
    <citation type="submission" date="2011-12" db="EMBL/GenBank/DDBJ databases">
        <title>Whole genome shotgun sequence of Gordonia effusa NBRC 100432.</title>
        <authorList>
            <person name="Yoshida I."/>
            <person name="Takarada H."/>
            <person name="Hosoyama A."/>
            <person name="Tsuchikane K."/>
            <person name="Katsumata H."/>
            <person name="Yamazaki S."/>
            <person name="Fujita N."/>
        </authorList>
    </citation>
    <scope>NUCLEOTIDE SEQUENCE [LARGE SCALE GENOMIC DNA]</scope>
    <source>
        <strain evidence="3 4">NBRC 100432</strain>
    </source>
</reference>
<dbReference type="InterPro" id="IPR041098">
    <property type="entry name" value="Rv2175c_C"/>
</dbReference>
<feature type="domain" description="DNA-binding protein Rv2175c wHTH" evidence="2">
    <location>
        <begin position="3"/>
        <end position="59"/>
    </location>
</feature>
<evidence type="ECO:0000259" key="2">
    <source>
        <dbReference type="Pfam" id="PF21531"/>
    </source>
</evidence>
<proteinExistence type="predicted"/>
<protein>
    <submittedName>
        <fullName evidence="3">Uncharacterized protein</fullName>
    </submittedName>
</protein>
<evidence type="ECO:0000259" key="1">
    <source>
        <dbReference type="Pfam" id="PF18367"/>
    </source>
</evidence>
<dbReference type="STRING" id="1077974.GOEFS_081_00440"/>
<evidence type="ECO:0000313" key="3">
    <source>
        <dbReference type="EMBL" id="GAB19354.1"/>
    </source>
</evidence>
<dbReference type="Pfam" id="PF18367">
    <property type="entry name" value="Rv2175c_C"/>
    <property type="match status" value="1"/>
</dbReference>
<comment type="caution">
    <text evidence="3">The sequence shown here is derived from an EMBL/GenBank/DDBJ whole genome shotgun (WGS) entry which is preliminary data.</text>
</comment>
<dbReference type="InterPro" id="IPR048576">
    <property type="entry name" value="Rv2175c_wHTH"/>
</dbReference>
<dbReference type="EMBL" id="BAEH01000081">
    <property type="protein sequence ID" value="GAB19354.1"/>
    <property type="molecule type" value="Genomic_DNA"/>
</dbReference>
<accession>H0R2Q3</accession>
<feature type="domain" description="Rv2175c C-terminal" evidence="1">
    <location>
        <begin position="66"/>
        <end position="120"/>
    </location>
</feature>
<dbReference type="OrthoDB" id="3784042at2"/>
<sequence length="121" mass="13269">MASLPLSADDLPGEVEVLTVDEAARRLRVSAGRVRTLIRDHHLLALSRNGEPGIPALFFDDNGIAKHFDGIVAVLLDGGFDRDEALRWLFTVQDDLGIHPAQALHSHSAREVIRRAQAEAM</sequence>
<dbReference type="RefSeq" id="WP_007318689.1">
    <property type="nucleotide sequence ID" value="NZ_BAEH01000081.1"/>
</dbReference>
<dbReference type="Proteomes" id="UP000035034">
    <property type="component" value="Unassembled WGS sequence"/>
</dbReference>
<evidence type="ECO:0000313" key="4">
    <source>
        <dbReference type="Proteomes" id="UP000035034"/>
    </source>
</evidence>
<dbReference type="AlphaFoldDB" id="H0R2Q3"/>
<organism evidence="3 4">
    <name type="scientific">Gordonia effusa NBRC 100432</name>
    <dbReference type="NCBI Taxonomy" id="1077974"/>
    <lineage>
        <taxon>Bacteria</taxon>
        <taxon>Bacillati</taxon>
        <taxon>Actinomycetota</taxon>
        <taxon>Actinomycetes</taxon>
        <taxon>Mycobacteriales</taxon>
        <taxon>Gordoniaceae</taxon>
        <taxon>Gordonia</taxon>
    </lineage>
</organism>